<comment type="caution">
    <text evidence="1">The sequence shown here is derived from an EMBL/GenBank/DDBJ whole genome shotgun (WGS) entry which is preliminary data.</text>
</comment>
<gene>
    <name evidence="1" type="ORF">GJ744_008008</name>
</gene>
<accession>A0A8H7AHZ0</accession>
<dbReference type="AlphaFoldDB" id="A0A8H7AHZ0"/>
<dbReference type="Proteomes" id="UP000606974">
    <property type="component" value="Unassembled WGS sequence"/>
</dbReference>
<proteinExistence type="predicted"/>
<protein>
    <submittedName>
        <fullName evidence="1">Uncharacterized protein</fullName>
    </submittedName>
</protein>
<evidence type="ECO:0000313" key="1">
    <source>
        <dbReference type="EMBL" id="KAF7509445.1"/>
    </source>
</evidence>
<reference evidence="1" key="1">
    <citation type="submission" date="2020-02" db="EMBL/GenBank/DDBJ databases">
        <authorList>
            <person name="Palmer J.M."/>
        </authorList>
    </citation>
    <scope>NUCLEOTIDE SEQUENCE</scope>
    <source>
        <strain evidence="1">EPUS1.4</strain>
        <tissue evidence="1">Thallus</tissue>
    </source>
</reference>
<keyword evidence="2" id="KW-1185">Reference proteome</keyword>
<sequence length="77" mass="8656">MVKHSCFTFNGSWLSTGEDSISLIPIEVRIISYSRLLEIKRGNKEATRRLNDQLLECIIMNVTEAAVCGKPSLCRKA</sequence>
<organism evidence="1 2">
    <name type="scientific">Endocarpon pusillum</name>
    <dbReference type="NCBI Taxonomy" id="364733"/>
    <lineage>
        <taxon>Eukaryota</taxon>
        <taxon>Fungi</taxon>
        <taxon>Dikarya</taxon>
        <taxon>Ascomycota</taxon>
        <taxon>Pezizomycotina</taxon>
        <taxon>Eurotiomycetes</taxon>
        <taxon>Chaetothyriomycetidae</taxon>
        <taxon>Verrucariales</taxon>
        <taxon>Verrucariaceae</taxon>
        <taxon>Endocarpon</taxon>
    </lineage>
</organism>
<name>A0A8H7AHZ0_9EURO</name>
<dbReference type="EMBL" id="JAACFV010000041">
    <property type="protein sequence ID" value="KAF7509445.1"/>
    <property type="molecule type" value="Genomic_DNA"/>
</dbReference>
<evidence type="ECO:0000313" key="2">
    <source>
        <dbReference type="Proteomes" id="UP000606974"/>
    </source>
</evidence>